<evidence type="ECO:0000313" key="2">
    <source>
        <dbReference type="Proteomes" id="UP000008743"/>
    </source>
</evidence>
<name>A0A0D2WMM8_CAPO3</name>
<proteinExistence type="predicted"/>
<dbReference type="Proteomes" id="UP000008743">
    <property type="component" value="Unassembled WGS sequence"/>
</dbReference>
<dbReference type="InParanoid" id="A0A0D2WMM8"/>
<dbReference type="EMBL" id="KE346363">
    <property type="protein sequence ID" value="KJE92110.1"/>
    <property type="molecule type" value="Genomic_DNA"/>
</dbReference>
<sequence length="176" mass="16739">MSSSQPVSAASAGGSGTDSVGLVASIASLASTGAGPVNVDETNHGAAVKVVLPGALPATNHGFSTLVTPKVATSLAGAVETACTANGSTTGTSGAVKGAGGATQDVLSISEGCGAKDGETGFAARRLVNRSFSSSRSSGKLSVGRPGSVCPASSGAEAGLYDEIGWWVSVAAPASA</sequence>
<protein>
    <submittedName>
        <fullName evidence="1">Uncharacterized protein</fullName>
    </submittedName>
</protein>
<evidence type="ECO:0000313" key="1">
    <source>
        <dbReference type="EMBL" id="KJE92110.1"/>
    </source>
</evidence>
<accession>A0A0D2WMM8</accession>
<gene>
    <name evidence="1" type="ORF">CAOG_009632</name>
</gene>
<keyword evidence="2" id="KW-1185">Reference proteome</keyword>
<reference evidence="2" key="1">
    <citation type="submission" date="2011-02" db="EMBL/GenBank/DDBJ databases">
        <title>The Genome Sequence of Capsaspora owczarzaki ATCC 30864.</title>
        <authorList>
            <person name="Russ C."/>
            <person name="Cuomo C."/>
            <person name="Burger G."/>
            <person name="Gray M.W."/>
            <person name="Holland P.W.H."/>
            <person name="King N."/>
            <person name="Lang F.B.F."/>
            <person name="Roger A.J."/>
            <person name="Ruiz-Trillo I."/>
            <person name="Young S.K."/>
            <person name="Zeng Q."/>
            <person name="Gargeya S."/>
            <person name="Alvarado L."/>
            <person name="Berlin A."/>
            <person name="Chapman S.B."/>
            <person name="Chen Z."/>
            <person name="Freedman E."/>
            <person name="Gellesch M."/>
            <person name="Goldberg J."/>
            <person name="Griggs A."/>
            <person name="Gujja S."/>
            <person name="Heilman E."/>
            <person name="Heiman D."/>
            <person name="Howarth C."/>
            <person name="Mehta T."/>
            <person name="Neiman D."/>
            <person name="Pearson M."/>
            <person name="Roberts A."/>
            <person name="Saif S."/>
            <person name="Shea T."/>
            <person name="Shenoy N."/>
            <person name="Sisk P."/>
            <person name="Stolte C."/>
            <person name="Sykes S."/>
            <person name="White J."/>
            <person name="Yandava C."/>
            <person name="Haas B."/>
            <person name="Nusbaum C."/>
            <person name="Birren B."/>
        </authorList>
    </citation>
    <scope>NUCLEOTIDE SEQUENCE</scope>
    <source>
        <strain evidence="2">ATCC 30864</strain>
    </source>
</reference>
<organism evidence="1 2">
    <name type="scientific">Capsaspora owczarzaki (strain ATCC 30864)</name>
    <dbReference type="NCBI Taxonomy" id="595528"/>
    <lineage>
        <taxon>Eukaryota</taxon>
        <taxon>Filasterea</taxon>
        <taxon>Capsaspora</taxon>
    </lineage>
</organism>
<dbReference type="AlphaFoldDB" id="A0A0D2WMM8"/>